<sequence length="121" mass="13197">MKKLYPNLLLILSVAIFGLLPPTAAHASPDSVVQNPIYSDGRTQDASQVKVLYKNNTLTISGFSGVATVEVHDLLGKKIADYQDISIQGIFNRNITLTKNSIFIISIKTASFNKSFKVVSI</sequence>
<dbReference type="Proteomes" id="UP000005938">
    <property type="component" value="Unassembled WGS sequence"/>
</dbReference>
<evidence type="ECO:0000256" key="1">
    <source>
        <dbReference type="SAM" id="SignalP"/>
    </source>
</evidence>
<evidence type="ECO:0008006" key="4">
    <source>
        <dbReference type="Google" id="ProtNLM"/>
    </source>
</evidence>
<dbReference type="AlphaFoldDB" id="I0WDA6"/>
<reference evidence="2 3" key="1">
    <citation type="journal article" date="2012" name="J. Bacteriol.">
        <title>Genome Sequence of the Halotolerant Bacterium Imtechella halotolerans K1T.</title>
        <authorList>
            <person name="Kumar S."/>
            <person name="Vikram S."/>
            <person name="Subramanian S."/>
            <person name="Raghava G.P."/>
            <person name="Pinnaka A.K."/>
        </authorList>
    </citation>
    <scope>NUCLEOTIDE SEQUENCE [LARGE SCALE GENOMIC DNA]</scope>
    <source>
        <strain evidence="2 3">K1</strain>
    </source>
</reference>
<evidence type="ECO:0000313" key="2">
    <source>
        <dbReference type="EMBL" id="EID74372.1"/>
    </source>
</evidence>
<proteinExistence type="predicted"/>
<feature type="signal peptide" evidence="1">
    <location>
        <begin position="1"/>
        <end position="27"/>
    </location>
</feature>
<name>I0WDA6_9FLAO</name>
<keyword evidence="3" id="KW-1185">Reference proteome</keyword>
<dbReference type="eggNOG" id="ENOG502ZG9X">
    <property type="taxonomic scope" value="Bacteria"/>
</dbReference>
<keyword evidence="1" id="KW-0732">Signal</keyword>
<organism evidence="2 3">
    <name type="scientific">Imtechella halotolerans K1</name>
    <dbReference type="NCBI Taxonomy" id="946077"/>
    <lineage>
        <taxon>Bacteria</taxon>
        <taxon>Pseudomonadati</taxon>
        <taxon>Bacteroidota</taxon>
        <taxon>Flavobacteriia</taxon>
        <taxon>Flavobacteriales</taxon>
        <taxon>Flavobacteriaceae</taxon>
        <taxon>Imtechella</taxon>
    </lineage>
</organism>
<gene>
    <name evidence="2" type="ORF">W5A_09059</name>
</gene>
<feature type="chain" id="PRO_5003635139" description="Secretion system C-terminal sorting domain-containing protein" evidence="1">
    <location>
        <begin position="28"/>
        <end position="121"/>
    </location>
</feature>
<accession>I0WDA6</accession>
<evidence type="ECO:0000313" key="3">
    <source>
        <dbReference type="Proteomes" id="UP000005938"/>
    </source>
</evidence>
<dbReference type="EMBL" id="AJJU01000011">
    <property type="protein sequence ID" value="EID74372.1"/>
    <property type="molecule type" value="Genomic_DNA"/>
</dbReference>
<protein>
    <recommendedName>
        <fullName evidence="4">Secretion system C-terminal sorting domain-containing protein</fullName>
    </recommendedName>
</protein>
<comment type="caution">
    <text evidence="2">The sequence shown here is derived from an EMBL/GenBank/DDBJ whole genome shotgun (WGS) entry which is preliminary data.</text>
</comment>
<dbReference type="RefSeq" id="WP_008239707.1">
    <property type="nucleotide sequence ID" value="NZ_AJJU01000011.1"/>
</dbReference>